<dbReference type="PANTHER" id="PTHR33187:SF11">
    <property type="entry name" value="AMINOTRANSFERASE-LIKE PLANT MOBILE DOMAIN-CONTAINING PROTEIN"/>
    <property type="match status" value="1"/>
</dbReference>
<dbReference type="Gramene" id="Solyc00g032943.1.1">
    <property type="protein sequence ID" value="Solyc00g032943.1.1"/>
    <property type="gene ID" value="Solyc00g032943.1"/>
</dbReference>
<accession>A0A494G9C1</accession>
<protein>
    <submittedName>
        <fullName evidence="2">Uncharacterized protein</fullName>
    </submittedName>
</protein>
<dbReference type="EnsemblPlants" id="Solyc00g032943.1.1">
    <property type="protein sequence ID" value="Solyc00g032943.1.1"/>
    <property type="gene ID" value="Solyc00g032943.1"/>
</dbReference>
<keyword evidence="3" id="KW-1185">Reference proteome</keyword>
<evidence type="ECO:0000313" key="3">
    <source>
        <dbReference type="Proteomes" id="UP000004994"/>
    </source>
</evidence>
<sequence>MTSPPLDSTHGRTMSGVKCQQCLWTAHTVERRQAWHSIIAFGQHTRAVHTVERRRAWDDITAIGQHTQSNEVGHNMSSPPLDSTKGRMTSGVACHHHLWAAHTVELRRAWHAFIAFGKHKRSNHVGRGMPTSRLGSTHGRTTSGVASQHRLWATHMVERRQAWHDITSFGQRTRSNNVGRDMPSPPLESTHGRTKSGVACHHHLWATHTVELRRACHAIIAYGQHKWSNDIGREMPSPPLESTHGRMTSGVACHHHLWAAHTVELRQAWHAIIAFGQHKRLNDVGRGMPSSPLGRTHD</sequence>
<feature type="region of interest" description="Disordered" evidence="1">
    <location>
        <begin position="172"/>
        <end position="194"/>
    </location>
</feature>
<evidence type="ECO:0000256" key="1">
    <source>
        <dbReference type="SAM" id="MobiDB-lite"/>
    </source>
</evidence>
<name>A0A494G9C1_SOLLC</name>
<dbReference type="PANTHER" id="PTHR33187">
    <property type="entry name" value="WU:FI09B08"/>
    <property type="match status" value="1"/>
</dbReference>
<dbReference type="InParanoid" id="A0A494G9C1"/>
<evidence type="ECO:0000313" key="2">
    <source>
        <dbReference type="EnsemblPlants" id="Solyc00g032943.1.1"/>
    </source>
</evidence>
<feature type="compositionally biased region" description="Polar residues" evidence="1">
    <location>
        <begin position="133"/>
        <end position="143"/>
    </location>
</feature>
<dbReference type="Proteomes" id="UP000004994">
    <property type="component" value="Unassembled WGS sequence"/>
</dbReference>
<organism evidence="2">
    <name type="scientific">Solanum lycopersicum</name>
    <name type="common">Tomato</name>
    <name type="synonym">Lycopersicon esculentum</name>
    <dbReference type="NCBI Taxonomy" id="4081"/>
    <lineage>
        <taxon>Eukaryota</taxon>
        <taxon>Viridiplantae</taxon>
        <taxon>Streptophyta</taxon>
        <taxon>Embryophyta</taxon>
        <taxon>Tracheophyta</taxon>
        <taxon>Spermatophyta</taxon>
        <taxon>Magnoliopsida</taxon>
        <taxon>eudicotyledons</taxon>
        <taxon>Gunneridae</taxon>
        <taxon>Pentapetalae</taxon>
        <taxon>asterids</taxon>
        <taxon>lamiids</taxon>
        <taxon>Solanales</taxon>
        <taxon>Solanaceae</taxon>
        <taxon>Solanoideae</taxon>
        <taxon>Solaneae</taxon>
        <taxon>Solanum</taxon>
        <taxon>Solanum subgen. Lycopersicon</taxon>
    </lineage>
</organism>
<proteinExistence type="predicted"/>
<feature type="region of interest" description="Disordered" evidence="1">
    <location>
        <begin position="124"/>
        <end position="143"/>
    </location>
</feature>
<reference evidence="2" key="2">
    <citation type="submission" date="2019-04" db="UniProtKB">
        <authorList>
            <consortium name="EnsemblPlants"/>
        </authorList>
    </citation>
    <scope>IDENTIFICATION</scope>
    <source>
        <strain evidence="2">cv. Heinz 1706</strain>
    </source>
</reference>
<reference evidence="2" key="1">
    <citation type="journal article" date="2012" name="Nature">
        <title>The tomato genome sequence provides insights into fleshy fruit evolution.</title>
        <authorList>
            <consortium name="Tomato Genome Consortium"/>
        </authorList>
    </citation>
    <scope>NUCLEOTIDE SEQUENCE [LARGE SCALE GENOMIC DNA]</scope>
    <source>
        <strain evidence="2">cv. Heinz 1706</strain>
    </source>
</reference>
<dbReference type="AlphaFoldDB" id="A0A494G9C1"/>